<accession>A0A0V0W870</accession>
<evidence type="ECO:0000313" key="2">
    <source>
        <dbReference type="Proteomes" id="UP000054815"/>
    </source>
</evidence>
<sequence length="60" mass="7047">MARTEEIVEVQTRTIRIVVIVIRVLMKGRRTKDGTESHFLLMTTFELSLFVNADNERRLL</sequence>
<gene>
    <name evidence="1" type="ORF">T4E_11438</name>
</gene>
<reference evidence="1 2" key="1">
    <citation type="submission" date="2015-01" db="EMBL/GenBank/DDBJ databases">
        <title>Evolution of Trichinella species and genotypes.</title>
        <authorList>
            <person name="Korhonen P.K."/>
            <person name="Edoardo P."/>
            <person name="Giuseppe L.R."/>
            <person name="Gasser R.B."/>
        </authorList>
    </citation>
    <scope>NUCLEOTIDE SEQUENCE [LARGE SCALE GENOMIC DNA]</scope>
    <source>
        <strain evidence="1">ISS141</strain>
    </source>
</reference>
<comment type="caution">
    <text evidence="1">The sequence shown here is derived from an EMBL/GenBank/DDBJ whole genome shotgun (WGS) entry which is preliminary data.</text>
</comment>
<dbReference type="EMBL" id="JYDU01001158">
    <property type="protein sequence ID" value="KRX71758.1"/>
    <property type="molecule type" value="Genomic_DNA"/>
</dbReference>
<dbReference type="Proteomes" id="UP000054815">
    <property type="component" value="Unassembled WGS sequence"/>
</dbReference>
<evidence type="ECO:0000313" key="1">
    <source>
        <dbReference type="EMBL" id="KRX71758.1"/>
    </source>
</evidence>
<organism evidence="1 2">
    <name type="scientific">Trichinella pseudospiralis</name>
    <name type="common">Parasitic roundworm</name>
    <dbReference type="NCBI Taxonomy" id="6337"/>
    <lineage>
        <taxon>Eukaryota</taxon>
        <taxon>Metazoa</taxon>
        <taxon>Ecdysozoa</taxon>
        <taxon>Nematoda</taxon>
        <taxon>Enoplea</taxon>
        <taxon>Dorylaimia</taxon>
        <taxon>Trichinellida</taxon>
        <taxon>Trichinellidae</taxon>
        <taxon>Trichinella</taxon>
    </lineage>
</organism>
<proteinExistence type="predicted"/>
<dbReference type="AlphaFoldDB" id="A0A0V0W870"/>
<protein>
    <submittedName>
        <fullName evidence="1">Uncharacterized protein</fullName>
    </submittedName>
</protein>
<name>A0A0V0W870_TRIPS</name>